<keyword evidence="5" id="KW-1185">Reference proteome</keyword>
<dbReference type="PANTHER" id="PTHR24171:SF8">
    <property type="entry name" value="BRCA1-ASSOCIATED RING DOMAIN PROTEIN 1"/>
    <property type="match status" value="1"/>
</dbReference>
<dbReference type="GO" id="GO:0004842">
    <property type="term" value="F:ubiquitin-protein transferase activity"/>
    <property type="evidence" value="ECO:0007669"/>
    <property type="project" value="TreeGrafter"/>
</dbReference>
<proteinExistence type="predicted"/>
<dbReference type="HOGENOM" id="CLU_000134_18_9_1"/>
<dbReference type="VEuPathDB" id="FungiDB:PYU1_G005891"/>
<dbReference type="PANTHER" id="PTHR24171">
    <property type="entry name" value="ANKYRIN REPEAT DOMAIN-CONTAINING PROTEIN 39-RELATED"/>
    <property type="match status" value="1"/>
</dbReference>
<dbReference type="Pfam" id="PF12796">
    <property type="entry name" value="Ank_2"/>
    <property type="match status" value="2"/>
</dbReference>
<sequence>MVTTSPSLYSPSNDAIFLEPFEDGLTPLIREIKAGSVENVVALIESGTSIVEAGGFSFARVPLFYVAAGDHVEIVRMLIRHSAYMGYFESPLKEAVRRGHWDLVKLLVEGGANFHLDMTRLFECTWIGRSRELNAVLAEGVDPNLRNMSGETALFCATEEGHLAVMKALLEYGADINENNTYW</sequence>
<dbReference type="eggNOG" id="KOG0508">
    <property type="taxonomic scope" value="Eukaryota"/>
</dbReference>
<keyword evidence="1" id="KW-0677">Repeat</keyword>
<keyword evidence="2 3" id="KW-0040">ANK repeat</keyword>
<dbReference type="GO" id="GO:0085020">
    <property type="term" value="P:protein K6-linked ubiquitination"/>
    <property type="evidence" value="ECO:0007669"/>
    <property type="project" value="TreeGrafter"/>
</dbReference>
<dbReference type="STRING" id="431595.K3WLR1"/>
<reference evidence="4" key="3">
    <citation type="submission" date="2015-02" db="UniProtKB">
        <authorList>
            <consortium name="EnsemblProtists"/>
        </authorList>
    </citation>
    <scope>IDENTIFICATION</scope>
    <source>
        <strain evidence="4">DAOM BR144</strain>
    </source>
</reference>
<evidence type="ECO:0000313" key="4">
    <source>
        <dbReference type="EnsemblProtists" id="PYU1_T005903"/>
    </source>
</evidence>
<evidence type="ECO:0000256" key="3">
    <source>
        <dbReference type="PROSITE-ProRule" id="PRU00023"/>
    </source>
</evidence>
<dbReference type="InParanoid" id="K3WLR1"/>
<reference evidence="5" key="1">
    <citation type="journal article" date="2010" name="Genome Biol.">
        <title>Genome sequence of the necrotrophic plant pathogen Pythium ultimum reveals original pathogenicity mechanisms and effector repertoire.</title>
        <authorList>
            <person name="Levesque C.A."/>
            <person name="Brouwer H."/>
            <person name="Cano L."/>
            <person name="Hamilton J.P."/>
            <person name="Holt C."/>
            <person name="Huitema E."/>
            <person name="Raffaele S."/>
            <person name="Robideau G.P."/>
            <person name="Thines M."/>
            <person name="Win J."/>
            <person name="Zerillo M.M."/>
            <person name="Beakes G.W."/>
            <person name="Boore J.L."/>
            <person name="Busam D."/>
            <person name="Dumas B."/>
            <person name="Ferriera S."/>
            <person name="Fuerstenberg S.I."/>
            <person name="Gachon C.M."/>
            <person name="Gaulin E."/>
            <person name="Govers F."/>
            <person name="Grenville-Briggs L."/>
            <person name="Horner N."/>
            <person name="Hostetler J."/>
            <person name="Jiang R.H."/>
            <person name="Johnson J."/>
            <person name="Krajaejun T."/>
            <person name="Lin H."/>
            <person name="Meijer H.J."/>
            <person name="Moore B."/>
            <person name="Morris P."/>
            <person name="Phuntmart V."/>
            <person name="Puiu D."/>
            <person name="Shetty J."/>
            <person name="Stajich J.E."/>
            <person name="Tripathy S."/>
            <person name="Wawra S."/>
            <person name="van West P."/>
            <person name="Whitty B.R."/>
            <person name="Coutinho P.M."/>
            <person name="Henrissat B."/>
            <person name="Martin F."/>
            <person name="Thomas P.D."/>
            <person name="Tyler B.M."/>
            <person name="De Vries R.P."/>
            <person name="Kamoun S."/>
            <person name="Yandell M."/>
            <person name="Tisserat N."/>
            <person name="Buell C.R."/>
        </authorList>
    </citation>
    <scope>NUCLEOTIDE SEQUENCE</scope>
    <source>
        <strain evidence="5">DAOM:BR144</strain>
    </source>
</reference>
<dbReference type="Proteomes" id="UP000019132">
    <property type="component" value="Unassembled WGS sequence"/>
</dbReference>
<dbReference type="EnsemblProtists" id="PYU1_T005903">
    <property type="protein sequence ID" value="PYU1_T005903"/>
    <property type="gene ID" value="PYU1_G005891"/>
</dbReference>
<evidence type="ECO:0000313" key="5">
    <source>
        <dbReference type="Proteomes" id="UP000019132"/>
    </source>
</evidence>
<dbReference type="AlphaFoldDB" id="K3WLR1"/>
<dbReference type="Gene3D" id="1.25.40.20">
    <property type="entry name" value="Ankyrin repeat-containing domain"/>
    <property type="match status" value="2"/>
</dbReference>
<dbReference type="InterPro" id="IPR036770">
    <property type="entry name" value="Ankyrin_rpt-contain_sf"/>
</dbReference>
<feature type="repeat" description="ANK" evidence="3">
    <location>
        <begin position="87"/>
        <end position="119"/>
    </location>
</feature>
<evidence type="ECO:0000256" key="2">
    <source>
        <dbReference type="ARBA" id="ARBA00023043"/>
    </source>
</evidence>
<dbReference type="SUPFAM" id="SSF48403">
    <property type="entry name" value="Ankyrin repeat"/>
    <property type="match status" value="1"/>
</dbReference>
<name>K3WLR1_GLOUD</name>
<reference evidence="5" key="2">
    <citation type="submission" date="2010-04" db="EMBL/GenBank/DDBJ databases">
        <authorList>
            <person name="Buell R."/>
            <person name="Hamilton J."/>
            <person name="Hostetler J."/>
        </authorList>
    </citation>
    <scope>NUCLEOTIDE SEQUENCE [LARGE SCALE GENOMIC DNA]</scope>
    <source>
        <strain evidence="5">DAOM:BR144</strain>
    </source>
</reference>
<accession>K3WLR1</accession>
<dbReference type="EMBL" id="GL376573">
    <property type="status" value="NOT_ANNOTATED_CDS"/>
    <property type="molecule type" value="Genomic_DNA"/>
</dbReference>
<dbReference type="PROSITE" id="PS50297">
    <property type="entry name" value="ANK_REP_REGION"/>
    <property type="match status" value="2"/>
</dbReference>
<protein>
    <submittedName>
        <fullName evidence="4">Uncharacterized protein</fullName>
    </submittedName>
</protein>
<organism evidence="4 5">
    <name type="scientific">Globisporangium ultimum (strain ATCC 200006 / CBS 805.95 / DAOM BR144)</name>
    <name type="common">Pythium ultimum</name>
    <dbReference type="NCBI Taxonomy" id="431595"/>
    <lineage>
        <taxon>Eukaryota</taxon>
        <taxon>Sar</taxon>
        <taxon>Stramenopiles</taxon>
        <taxon>Oomycota</taxon>
        <taxon>Peronosporomycetes</taxon>
        <taxon>Pythiales</taxon>
        <taxon>Pythiaceae</taxon>
        <taxon>Globisporangium</taxon>
    </lineage>
</organism>
<dbReference type="SMART" id="SM00248">
    <property type="entry name" value="ANK"/>
    <property type="match status" value="4"/>
</dbReference>
<evidence type="ECO:0000256" key="1">
    <source>
        <dbReference type="ARBA" id="ARBA00022737"/>
    </source>
</evidence>
<feature type="repeat" description="ANK" evidence="3">
    <location>
        <begin position="149"/>
        <end position="181"/>
    </location>
</feature>
<dbReference type="PROSITE" id="PS50088">
    <property type="entry name" value="ANK_REPEAT"/>
    <property type="match status" value="2"/>
</dbReference>
<dbReference type="InterPro" id="IPR002110">
    <property type="entry name" value="Ankyrin_rpt"/>
</dbReference>